<dbReference type="OMA" id="TPYRRMA"/>
<keyword evidence="2" id="KW-0812">Transmembrane</keyword>
<feature type="transmembrane region" description="Helical" evidence="2">
    <location>
        <begin position="729"/>
        <end position="753"/>
    </location>
</feature>
<dbReference type="AlphaFoldDB" id="A0A1W2THE5"/>
<name>A0A1W2THE5_ROSNE</name>
<feature type="transmembrane region" description="Helical" evidence="2">
    <location>
        <begin position="497"/>
        <end position="520"/>
    </location>
</feature>
<feature type="transmembrane region" description="Helical" evidence="2">
    <location>
        <begin position="822"/>
        <end position="848"/>
    </location>
</feature>
<dbReference type="PANTHER" id="PTHR37544">
    <property type="entry name" value="SPRAY-RELATED"/>
    <property type="match status" value="1"/>
</dbReference>
<gene>
    <name evidence="3" type="ORF">SAMD00023353_2600250</name>
</gene>
<dbReference type="Proteomes" id="UP000054516">
    <property type="component" value="Unassembled WGS sequence"/>
</dbReference>
<proteinExistence type="predicted"/>
<sequence>MSHLKGTYSEVQSQNLDTHEARFEGEGFGYHSQYHYAANPRDFRYDDGNSPAARGSRGQYKPTALRWPFLLALLGALLTTLAFLGYALASLPKVGSGDASGHVEARAVIKLDSVLTTTTSSTYGSTTPAWLKPRTESNDIGTGSATAADTPTSTETPTFHESRDPSDYGKIGTKTVSEAPPDTPTPTITEEKVPKDISTSSEEPTTPPQSRPPSDYGKIGSKTVTELLPDTPTPTITSSETPTFHSSRDSSEYGKIGTKTVSVAPPDTPTPTVTEEKGPEDSTSVETLTADETRYTGDYGRVGTKTVTESHSATESSDPIGGVGGKTGGGRPKTSIIQIETVTQVTLGVTTITDSQGSPVATSTNTLSLVSSLQTTTLTNADGLVTATQVATVIVTPSVSVQTDSEGNPTATVVSYPTVVPVRTAVYVIDGGHYFMGSFLPTLVASVLAIAVRILDTNAKAFQPWHALTHERGASGRDSLCLETCGWRSMAMGLHSLVGGQAVVFLSSLLSLSSAVLVSISTNIITLDLRGHGCRAGGLSASNCAYVLSVSPTVSKAAIAILVIMSVATALLVAMVGKWRLGVHTNPWSMCTLASLSGNPDVRRLVVNAATGSNMKLMRDQLKHQDFKLDSFRGAGGNMEYGIVSLDRFNGAGLPSGYESEAVLLTSALAGKNASGRRHSSPFFMLGLIGRLISLLMLIGVMVLVLYYANTGGDTPFERFIDGDSFGVRFLFAGLGVILSLVWSSFFSAVAIVNSYQVLAEKPQQADHSILLAPPTNPFSGLWHAVRTRRVFLGVVSLASILSFSLSIFLSNIRFQVTQTFFVYQLSTWTSIGIMSFMTLVLLVSFFIKWPYMPVEPSSIAGAMYYVCNPSVIDKFEGLNMLGRKERDRIVTDMALLYELGEIVSAEGPSRIGLSTLNTQVYIP</sequence>
<keyword evidence="2" id="KW-0472">Membrane</keyword>
<keyword evidence="4" id="KW-1185">Reference proteome</keyword>
<evidence type="ECO:0000313" key="3">
    <source>
        <dbReference type="EMBL" id="GAP87522.1"/>
    </source>
</evidence>
<evidence type="ECO:0000256" key="2">
    <source>
        <dbReference type="SAM" id="Phobius"/>
    </source>
</evidence>
<feature type="compositionally biased region" description="Polar residues" evidence="1">
    <location>
        <begin position="138"/>
        <end position="157"/>
    </location>
</feature>
<feature type="compositionally biased region" description="Low complexity" evidence="1">
    <location>
        <begin position="260"/>
        <end position="273"/>
    </location>
</feature>
<feature type="region of interest" description="Disordered" evidence="1">
    <location>
        <begin position="118"/>
        <end position="333"/>
    </location>
</feature>
<keyword evidence="2" id="KW-1133">Transmembrane helix</keyword>
<reference evidence="3" key="1">
    <citation type="submission" date="2016-03" db="EMBL/GenBank/DDBJ databases">
        <title>Draft genome sequence of Rosellinia necatrix.</title>
        <authorList>
            <person name="Kanematsu S."/>
        </authorList>
    </citation>
    <scope>NUCLEOTIDE SEQUENCE [LARGE SCALE GENOMIC DNA]</scope>
    <source>
        <strain evidence="3">W97</strain>
    </source>
</reference>
<feature type="transmembrane region" description="Helical" evidence="2">
    <location>
        <begin position="557"/>
        <end position="576"/>
    </location>
</feature>
<dbReference type="OrthoDB" id="5428901at2759"/>
<evidence type="ECO:0000313" key="4">
    <source>
        <dbReference type="Proteomes" id="UP000054516"/>
    </source>
</evidence>
<feature type="transmembrane region" description="Helical" evidence="2">
    <location>
        <begin position="683"/>
        <end position="709"/>
    </location>
</feature>
<dbReference type="PANTHER" id="PTHR37544:SF3">
    <property type="entry name" value="SPRAY"/>
    <property type="match status" value="1"/>
</dbReference>
<dbReference type="EMBL" id="DF977471">
    <property type="protein sequence ID" value="GAP87522.1"/>
    <property type="molecule type" value="Genomic_DNA"/>
</dbReference>
<organism evidence="3">
    <name type="scientific">Rosellinia necatrix</name>
    <name type="common">White root-rot fungus</name>
    <dbReference type="NCBI Taxonomy" id="77044"/>
    <lineage>
        <taxon>Eukaryota</taxon>
        <taxon>Fungi</taxon>
        <taxon>Dikarya</taxon>
        <taxon>Ascomycota</taxon>
        <taxon>Pezizomycotina</taxon>
        <taxon>Sordariomycetes</taxon>
        <taxon>Xylariomycetidae</taxon>
        <taxon>Xylariales</taxon>
        <taxon>Xylariaceae</taxon>
        <taxon>Rosellinia</taxon>
    </lineage>
</organism>
<dbReference type="Pfam" id="PF11915">
    <property type="entry name" value="DUF3433"/>
    <property type="match status" value="2"/>
</dbReference>
<feature type="transmembrane region" description="Helical" evidence="2">
    <location>
        <begin position="67"/>
        <end position="89"/>
    </location>
</feature>
<evidence type="ECO:0000256" key="1">
    <source>
        <dbReference type="SAM" id="MobiDB-lite"/>
    </source>
</evidence>
<feature type="compositionally biased region" description="Basic and acidic residues" evidence="1">
    <location>
        <begin position="158"/>
        <end position="167"/>
    </location>
</feature>
<feature type="compositionally biased region" description="Low complexity" evidence="1">
    <location>
        <begin position="118"/>
        <end position="127"/>
    </location>
</feature>
<dbReference type="InterPro" id="IPR021840">
    <property type="entry name" value="DUF3433"/>
</dbReference>
<feature type="transmembrane region" description="Helical" evidence="2">
    <location>
        <begin position="434"/>
        <end position="455"/>
    </location>
</feature>
<feature type="transmembrane region" description="Helical" evidence="2">
    <location>
        <begin position="791"/>
        <end position="810"/>
    </location>
</feature>
<feature type="compositionally biased region" description="Low complexity" evidence="1">
    <location>
        <begin position="223"/>
        <end position="243"/>
    </location>
</feature>
<protein>
    <submittedName>
        <fullName evidence="3">Uncharacterized protein</fullName>
    </submittedName>
</protein>
<accession>A0A1W2THE5</accession>
<feature type="compositionally biased region" description="Polar residues" evidence="1">
    <location>
        <begin position="305"/>
        <end position="317"/>
    </location>
</feature>
<feature type="compositionally biased region" description="Gly residues" evidence="1">
    <location>
        <begin position="321"/>
        <end position="331"/>
    </location>
</feature>
<dbReference type="STRING" id="77044.A0A1W2THE5"/>